<evidence type="ECO:0000256" key="2">
    <source>
        <dbReference type="ARBA" id="ARBA00022723"/>
    </source>
</evidence>
<feature type="compositionally biased region" description="Low complexity" evidence="7">
    <location>
        <begin position="460"/>
        <end position="473"/>
    </location>
</feature>
<dbReference type="SMART" id="SM00184">
    <property type="entry name" value="RING"/>
    <property type="match status" value="1"/>
</dbReference>
<evidence type="ECO:0000259" key="8">
    <source>
        <dbReference type="PROSITE" id="PS50006"/>
    </source>
</evidence>
<dbReference type="InterPro" id="IPR001841">
    <property type="entry name" value="Znf_RING"/>
</dbReference>
<feature type="compositionally biased region" description="Polar residues" evidence="7">
    <location>
        <begin position="709"/>
        <end position="720"/>
    </location>
</feature>
<dbReference type="SUPFAM" id="SSF49879">
    <property type="entry name" value="SMAD/FHA domain"/>
    <property type="match status" value="1"/>
</dbReference>
<dbReference type="PROSITE" id="PS50089">
    <property type="entry name" value="ZF_RING_2"/>
    <property type="match status" value="1"/>
</dbReference>
<evidence type="ECO:0000256" key="4">
    <source>
        <dbReference type="ARBA" id="ARBA00022786"/>
    </source>
</evidence>
<name>A0A238F8S3_9BASI</name>
<keyword evidence="4" id="KW-0833">Ubl conjugation pathway</keyword>
<evidence type="ECO:0000256" key="5">
    <source>
        <dbReference type="ARBA" id="ARBA00022833"/>
    </source>
</evidence>
<dbReference type="PANTHER" id="PTHR15067">
    <property type="entry name" value="E3 UBIQUITIN-PROTEIN LIGASE RNF8"/>
    <property type="match status" value="1"/>
</dbReference>
<dbReference type="Pfam" id="PF17123">
    <property type="entry name" value="zf-RING_11"/>
    <property type="match status" value="1"/>
</dbReference>
<dbReference type="GO" id="GO:0008270">
    <property type="term" value="F:zinc ion binding"/>
    <property type="evidence" value="ECO:0007669"/>
    <property type="project" value="UniProtKB-KW"/>
</dbReference>
<evidence type="ECO:0000313" key="10">
    <source>
        <dbReference type="EMBL" id="SCV67568.1"/>
    </source>
</evidence>
<dbReference type="Gene3D" id="2.60.200.20">
    <property type="match status" value="1"/>
</dbReference>
<dbReference type="GO" id="GO:0016567">
    <property type="term" value="P:protein ubiquitination"/>
    <property type="evidence" value="ECO:0007669"/>
    <property type="project" value="TreeGrafter"/>
</dbReference>
<feature type="region of interest" description="Disordered" evidence="7">
    <location>
        <begin position="1"/>
        <end position="267"/>
    </location>
</feature>
<reference evidence="11" key="1">
    <citation type="submission" date="2016-09" db="EMBL/GenBank/DDBJ databases">
        <authorList>
            <person name="Jeantristanb JTB J.-T."/>
            <person name="Ricardo R."/>
        </authorList>
    </citation>
    <scope>NUCLEOTIDE SEQUENCE [LARGE SCALE GENOMIC DNA]</scope>
</reference>
<dbReference type="STRING" id="269621.A0A238F8S3"/>
<feature type="domain" description="RING-type" evidence="9">
    <location>
        <begin position="478"/>
        <end position="522"/>
    </location>
</feature>
<dbReference type="InterPro" id="IPR008984">
    <property type="entry name" value="SMAD_FHA_dom_sf"/>
</dbReference>
<organism evidence="10 11">
    <name type="scientific">Microbotryum intermedium</name>
    <dbReference type="NCBI Taxonomy" id="269621"/>
    <lineage>
        <taxon>Eukaryota</taxon>
        <taxon>Fungi</taxon>
        <taxon>Dikarya</taxon>
        <taxon>Basidiomycota</taxon>
        <taxon>Pucciniomycotina</taxon>
        <taxon>Microbotryomycetes</taxon>
        <taxon>Microbotryales</taxon>
        <taxon>Microbotryaceae</taxon>
        <taxon>Microbotryum</taxon>
    </lineage>
</organism>
<dbReference type="PANTHER" id="PTHR15067:SF7">
    <property type="entry name" value="E3 UBIQUITIN-PROTEIN LIGASE DMA1-RELATED"/>
    <property type="match status" value="1"/>
</dbReference>
<gene>
    <name evidence="10" type="ORF">BQ2448_5179</name>
</gene>
<dbReference type="SUPFAM" id="SSF57850">
    <property type="entry name" value="RING/U-box"/>
    <property type="match status" value="1"/>
</dbReference>
<evidence type="ECO:0000259" key="9">
    <source>
        <dbReference type="PROSITE" id="PS50089"/>
    </source>
</evidence>
<dbReference type="GO" id="GO:0006511">
    <property type="term" value="P:ubiquitin-dependent protein catabolic process"/>
    <property type="evidence" value="ECO:0007669"/>
    <property type="project" value="TreeGrafter"/>
</dbReference>
<dbReference type="InterPro" id="IPR013083">
    <property type="entry name" value="Znf_RING/FYVE/PHD"/>
</dbReference>
<sequence>MAAPAHVDAANAVTVSTESASPSSAVAPATASVASMTPSLDDLPAEPALLRSRSPAVSQSAPGVSDAASPSEAPRTHSPLCATSGNAPTIPLAAPIAASTTAPSSPSTTSSSTNRFGLALGFMGRRPRGFTNPSTPGLGSGTRYPGTRSPVGGGDTGSPSNELPPSPGSPERMGYGFPALRRSLSKRATMSQTNQAGAGALASGSSEGSKTRARRSSSQPQLPAAIEAREVVAPSQSHSRPRTATDTGDLLASNSVPSSGHPASRTVESTIASAPMADAAASTPMTEDFVPAHRLRLVPHLESSRSLHFEAVDRELAPFTVLRVGRFTDRTNHTNTTDQLRITFKSKVVSRGHAEVWCDVSGKFFIKDTKSSSGTFLNHIRLSSPNTESRPFAIKDGDILQLGVDYQGGAEEIYRCVKMKVELNREWQRGVNSFNTAALAQLRALGGGSVTDTPTTLAHTSSTSTPSNNATSSNVTDCCICLYPVTVCQALFIAPCSHVTHYKCIRPLVLQNYPGFSCPLCRTYADLEADVEIDPPAPNIAVPTLADAPFDVDETSERDIEDASPPMVLSVLAHTELSAAHDGPSVTSDAITPPFRDVDIAMPESHAHASASTLIISRNHPATDLDAVPVVTKSPVLDSSGPLPMEARTARDNDAICATLMNAATPPNSTFLSTLAERAGSHFPRFHASVASLDMALLTAPEAGPSAMVVQQGSTGSDTDAANGDDEDPNATGRKQQEGKVPTADTEEIGYPSVEV</sequence>
<evidence type="ECO:0000256" key="1">
    <source>
        <dbReference type="ARBA" id="ARBA00022679"/>
    </source>
</evidence>
<keyword evidence="5" id="KW-0862">Zinc</keyword>
<feature type="compositionally biased region" description="Low complexity" evidence="7">
    <location>
        <begin position="87"/>
        <end position="113"/>
    </location>
</feature>
<evidence type="ECO:0000256" key="3">
    <source>
        <dbReference type="ARBA" id="ARBA00022771"/>
    </source>
</evidence>
<dbReference type="InterPro" id="IPR000253">
    <property type="entry name" value="FHA_dom"/>
</dbReference>
<protein>
    <submittedName>
        <fullName evidence="10">BQ2448_5179 protein</fullName>
    </submittedName>
</protein>
<dbReference type="GO" id="GO:0061630">
    <property type="term" value="F:ubiquitin protein ligase activity"/>
    <property type="evidence" value="ECO:0007669"/>
    <property type="project" value="TreeGrafter"/>
</dbReference>
<dbReference type="GO" id="GO:0032153">
    <property type="term" value="C:cell division site"/>
    <property type="evidence" value="ECO:0007669"/>
    <property type="project" value="TreeGrafter"/>
</dbReference>
<accession>A0A238F8S3</accession>
<keyword evidence="3 6" id="KW-0863">Zinc-finger</keyword>
<feature type="compositionally biased region" description="Low complexity" evidence="7">
    <location>
        <begin position="196"/>
        <end position="208"/>
    </location>
</feature>
<keyword evidence="11" id="KW-1185">Reference proteome</keyword>
<dbReference type="GO" id="GO:0005829">
    <property type="term" value="C:cytosol"/>
    <property type="evidence" value="ECO:0007669"/>
    <property type="project" value="TreeGrafter"/>
</dbReference>
<feature type="compositionally biased region" description="Polar residues" evidence="7">
    <location>
        <begin position="234"/>
        <end position="258"/>
    </location>
</feature>
<dbReference type="Proteomes" id="UP000198372">
    <property type="component" value="Unassembled WGS sequence"/>
</dbReference>
<proteinExistence type="predicted"/>
<evidence type="ECO:0000256" key="6">
    <source>
        <dbReference type="PROSITE-ProRule" id="PRU00175"/>
    </source>
</evidence>
<keyword evidence="1" id="KW-0808">Transferase</keyword>
<dbReference type="EMBL" id="FMSP01000002">
    <property type="protein sequence ID" value="SCV67568.1"/>
    <property type="molecule type" value="Genomic_DNA"/>
</dbReference>
<evidence type="ECO:0000256" key="7">
    <source>
        <dbReference type="SAM" id="MobiDB-lite"/>
    </source>
</evidence>
<feature type="compositionally biased region" description="Low complexity" evidence="7">
    <location>
        <begin position="1"/>
        <end position="39"/>
    </location>
</feature>
<dbReference type="GO" id="GO:0000151">
    <property type="term" value="C:ubiquitin ligase complex"/>
    <property type="evidence" value="ECO:0007669"/>
    <property type="project" value="TreeGrafter"/>
</dbReference>
<keyword evidence="2" id="KW-0479">Metal-binding</keyword>
<feature type="domain" description="FHA" evidence="8">
    <location>
        <begin position="322"/>
        <end position="382"/>
    </location>
</feature>
<dbReference type="AlphaFoldDB" id="A0A238F8S3"/>
<dbReference type="OrthoDB" id="687730at2759"/>
<feature type="region of interest" description="Disordered" evidence="7">
    <location>
        <begin position="453"/>
        <end position="473"/>
    </location>
</feature>
<evidence type="ECO:0000313" key="11">
    <source>
        <dbReference type="Proteomes" id="UP000198372"/>
    </source>
</evidence>
<dbReference type="SMART" id="SM00240">
    <property type="entry name" value="FHA"/>
    <property type="match status" value="1"/>
</dbReference>
<dbReference type="PROSITE" id="PS50006">
    <property type="entry name" value="FHA_DOMAIN"/>
    <property type="match status" value="1"/>
</dbReference>
<dbReference type="Pfam" id="PF00498">
    <property type="entry name" value="FHA"/>
    <property type="match status" value="1"/>
</dbReference>
<feature type="region of interest" description="Disordered" evidence="7">
    <location>
        <begin position="708"/>
        <end position="756"/>
    </location>
</feature>
<dbReference type="Gene3D" id="3.30.40.10">
    <property type="entry name" value="Zinc/RING finger domain, C3HC4 (zinc finger)"/>
    <property type="match status" value="1"/>
</dbReference>
<dbReference type="FunFam" id="2.60.200.20:FF:000044">
    <property type="entry name" value="Chromosome 8, whole genome shotgun sequence"/>
    <property type="match status" value="1"/>
</dbReference>
<feature type="compositionally biased region" description="Polar residues" evidence="7">
    <location>
        <begin position="186"/>
        <end position="195"/>
    </location>
</feature>